<keyword evidence="6" id="KW-0229">DNA integration</keyword>
<evidence type="ECO:0000313" key="15">
    <source>
        <dbReference type="EMBL" id="GFA61106.1"/>
    </source>
</evidence>
<dbReference type="GO" id="GO:0015074">
    <property type="term" value="P:DNA integration"/>
    <property type="evidence" value="ECO:0007669"/>
    <property type="project" value="UniProtKB-KW"/>
</dbReference>
<accession>A0A699JZC4</accession>
<dbReference type="InterPro" id="IPR013103">
    <property type="entry name" value="RVT_2"/>
</dbReference>
<comment type="caution">
    <text evidence="15">The sequence shown here is derived from an EMBL/GenBank/DDBJ whole genome shotgun (WGS) entry which is preliminary data.</text>
</comment>
<protein>
    <recommendedName>
        <fullName evidence="16">Retrovirus-related Pol polyprotein from transposon TNT 1-94</fullName>
    </recommendedName>
</protein>
<evidence type="ECO:0000259" key="12">
    <source>
        <dbReference type="Pfam" id="PF07727"/>
    </source>
</evidence>
<feature type="domain" description="GAG-pre-integrase" evidence="13">
    <location>
        <begin position="306"/>
        <end position="376"/>
    </location>
</feature>
<evidence type="ECO:0000256" key="8">
    <source>
        <dbReference type="ARBA" id="ARBA00022932"/>
    </source>
</evidence>
<keyword evidence="3" id="KW-0255">Endonuclease</keyword>
<dbReference type="Pfam" id="PF13976">
    <property type="entry name" value="gag_pre-integrs"/>
    <property type="match status" value="1"/>
</dbReference>
<evidence type="ECO:0000256" key="11">
    <source>
        <dbReference type="SAM" id="MobiDB-lite"/>
    </source>
</evidence>
<organism evidence="15">
    <name type="scientific">Tanacetum cinerariifolium</name>
    <name type="common">Dalmatian daisy</name>
    <name type="synonym">Chrysanthemum cinerariifolium</name>
    <dbReference type="NCBI Taxonomy" id="118510"/>
    <lineage>
        <taxon>Eukaryota</taxon>
        <taxon>Viridiplantae</taxon>
        <taxon>Streptophyta</taxon>
        <taxon>Embryophyta</taxon>
        <taxon>Tracheophyta</taxon>
        <taxon>Spermatophyta</taxon>
        <taxon>Magnoliopsida</taxon>
        <taxon>eudicotyledons</taxon>
        <taxon>Gunneridae</taxon>
        <taxon>Pentapetalae</taxon>
        <taxon>asterids</taxon>
        <taxon>campanulids</taxon>
        <taxon>Asterales</taxon>
        <taxon>Asteraceae</taxon>
        <taxon>Asteroideae</taxon>
        <taxon>Anthemideae</taxon>
        <taxon>Anthemidinae</taxon>
        <taxon>Tanacetum</taxon>
    </lineage>
</organism>
<feature type="compositionally biased region" description="Polar residues" evidence="11">
    <location>
        <begin position="66"/>
        <end position="86"/>
    </location>
</feature>
<evidence type="ECO:0000256" key="5">
    <source>
        <dbReference type="ARBA" id="ARBA00022842"/>
    </source>
</evidence>
<feature type="domain" description="Reverse transcriptase Ty1/copia-type" evidence="12">
    <location>
        <begin position="570"/>
        <end position="674"/>
    </location>
</feature>
<feature type="non-terminal residue" evidence="15">
    <location>
        <position position="1"/>
    </location>
</feature>
<feature type="region of interest" description="Disordered" evidence="11">
    <location>
        <begin position="44"/>
        <end position="113"/>
    </location>
</feature>
<keyword evidence="1" id="KW-0540">Nuclease</keyword>
<dbReference type="GO" id="GO:0006310">
    <property type="term" value="P:DNA recombination"/>
    <property type="evidence" value="ECO:0007669"/>
    <property type="project" value="UniProtKB-KW"/>
</dbReference>
<keyword evidence="9" id="KW-0233">DNA recombination</keyword>
<evidence type="ECO:0000259" key="14">
    <source>
        <dbReference type="Pfam" id="PF25597"/>
    </source>
</evidence>
<feature type="compositionally biased region" description="Polar residues" evidence="11">
    <location>
        <begin position="7"/>
        <end position="24"/>
    </location>
</feature>
<name>A0A699JZC4_TANCI</name>
<feature type="domain" description="Retroviral polymerase SH3-like" evidence="14">
    <location>
        <begin position="458"/>
        <end position="487"/>
    </location>
</feature>
<evidence type="ECO:0000256" key="6">
    <source>
        <dbReference type="ARBA" id="ARBA00022908"/>
    </source>
</evidence>
<evidence type="ECO:0000256" key="7">
    <source>
        <dbReference type="ARBA" id="ARBA00022918"/>
    </source>
</evidence>
<keyword evidence="8" id="KW-0239">DNA-directed DNA polymerase</keyword>
<dbReference type="GO" id="GO:0003964">
    <property type="term" value="F:RNA-directed DNA polymerase activity"/>
    <property type="evidence" value="ECO:0007669"/>
    <property type="project" value="UniProtKB-KW"/>
</dbReference>
<feature type="region of interest" description="Disordered" evidence="11">
    <location>
        <begin position="1"/>
        <end position="27"/>
    </location>
</feature>
<dbReference type="PANTHER" id="PTHR42648">
    <property type="entry name" value="TRANSPOSASE, PUTATIVE-RELATED"/>
    <property type="match status" value="1"/>
</dbReference>
<dbReference type="GO" id="GO:0003887">
    <property type="term" value="F:DNA-directed DNA polymerase activity"/>
    <property type="evidence" value="ECO:0007669"/>
    <property type="project" value="UniProtKB-KW"/>
</dbReference>
<feature type="region of interest" description="Disordered" evidence="11">
    <location>
        <begin position="490"/>
        <end position="512"/>
    </location>
</feature>
<dbReference type="Pfam" id="PF07727">
    <property type="entry name" value="RVT_2"/>
    <property type="match status" value="1"/>
</dbReference>
<evidence type="ECO:0000256" key="2">
    <source>
        <dbReference type="ARBA" id="ARBA00022723"/>
    </source>
</evidence>
<feature type="non-terminal residue" evidence="15">
    <location>
        <position position="680"/>
    </location>
</feature>
<dbReference type="GO" id="GO:0016787">
    <property type="term" value="F:hydrolase activity"/>
    <property type="evidence" value="ECO:0007669"/>
    <property type="project" value="UniProtKB-KW"/>
</dbReference>
<dbReference type="InterPro" id="IPR039537">
    <property type="entry name" value="Retrotran_Ty1/copia-like"/>
</dbReference>
<sequence length="680" mass="77328">HLKTFDQTHVSNDFSKPVTTQTLPANKKSILKNTNVLNPGMYKIHTDHTQTRTSKLPQDSRKTNKRVTFSTRVNPSTSVSRPQLRSNPMEDRVLSNNSRGKKPEVEDHRRNVNLSKNKTSVTTCNDSLNAKTLNVKYVSMCDKCVLIDKHEMCVLKSVAKPIKRTVASESNKKPRNFSRKTYEHFSKTCSWWYPKSRPLGYIWKPKSVKENVNPNLVEIVLFIVNSGCSKHMKGNFKLLINFVEKFLGTVKFGNDHIYYVEGLNHNLFSVGQLCDADLEVAFRKSTCFIRDLKGNDLLTGSCGTDLYSITLQDTNSPNPICLVAKATSSQAWLWHHRLSHLNFNTINLLSKNDIVVGLPKLKFVKDHLCSSCELRKAKRKSFHTKLTPSSKRPLTLLHMDLCGPMRVASINGKRYKGFYTKRPLLEHLNKTALSKDGTVLLLRLLEQWRKVMNVSSWGYSTQSKAYRVFNKRTRVIMESIHVNFDELPQMASDQTSSDPAPECQTTALNHDSLSPANQRQANVSQADTTVTTSNELDLLFSPMFDELLNGSSKVVSKSSAVSAADAPNQHVWELVDRPLCTNVINLKWLWKNKRDEENIVIRNKSRLVAKGYAQKERVDLEESFAPVARLEAVKLFIAYAAHKSFTIYQMDVKIAFLYGPLKEEVYVNQPDGFVDPYHPD</sequence>
<evidence type="ECO:0000256" key="1">
    <source>
        <dbReference type="ARBA" id="ARBA00022722"/>
    </source>
</evidence>
<keyword evidence="7" id="KW-0695">RNA-directed DNA polymerase</keyword>
<proteinExistence type="predicted"/>
<keyword evidence="4" id="KW-0378">Hydrolase</keyword>
<evidence type="ECO:0000256" key="9">
    <source>
        <dbReference type="ARBA" id="ARBA00023172"/>
    </source>
</evidence>
<feature type="compositionally biased region" description="Basic and acidic residues" evidence="11">
    <location>
        <begin position="101"/>
        <end position="110"/>
    </location>
</feature>
<keyword evidence="2" id="KW-0479">Metal-binding</keyword>
<keyword evidence="8" id="KW-0808">Transferase</keyword>
<dbReference type="InterPro" id="IPR025724">
    <property type="entry name" value="GAG-pre-integrase_dom"/>
</dbReference>
<evidence type="ECO:0000256" key="4">
    <source>
        <dbReference type="ARBA" id="ARBA00022801"/>
    </source>
</evidence>
<dbReference type="Pfam" id="PF25597">
    <property type="entry name" value="SH3_retrovirus"/>
    <property type="match status" value="1"/>
</dbReference>
<dbReference type="EMBL" id="BKCJ010454810">
    <property type="protein sequence ID" value="GFA61106.1"/>
    <property type="molecule type" value="Genomic_DNA"/>
</dbReference>
<evidence type="ECO:0000256" key="10">
    <source>
        <dbReference type="ARBA" id="ARBA00023268"/>
    </source>
</evidence>
<reference evidence="15" key="1">
    <citation type="journal article" date="2019" name="Sci. Rep.">
        <title>Draft genome of Tanacetum cinerariifolium, the natural source of mosquito coil.</title>
        <authorList>
            <person name="Yamashiro T."/>
            <person name="Shiraishi A."/>
            <person name="Satake H."/>
            <person name="Nakayama K."/>
        </authorList>
    </citation>
    <scope>NUCLEOTIDE SEQUENCE</scope>
</reference>
<dbReference type="GO" id="GO:0004519">
    <property type="term" value="F:endonuclease activity"/>
    <property type="evidence" value="ECO:0007669"/>
    <property type="project" value="UniProtKB-KW"/>
</dbReference>
<dbReference type="AlphaFoldDB" id="A0A699JZC4"/>
<feature type="compositionally biased region" description="Polar residues" evidence="11">
    <location>
        <begin position="491"/>
        <end position="512"/>
    </location>
</feature>
<gene>
    <name evidence="15" type="ORF">Tci_633078</name>
</gene>
<keyword evidence="8" id="KW-0548">Nucleotidyltransferase</keyword>
<evidence type="ECO:0000259" key="13">
    <source>
        <dbReference type="Pfam" id="PF13976"/>
    </source>
</evidence>
<keyword evidence="10" id="KW-0511">Multifunctional enzyme</keyword>
<dbReference type="PANTHER" id="PTHR42648:SF11">
    <property type="entry name" value="TRANSPOSON TY4-P GAG-POL POLYPROTEIN"/>
    <property type="match status" value="1"/>
</dbReference>
<dbReference type="InterPro" id="IPR057670">
    <property type="entry name" value="SH3_retrovirus"/>
</dbReference>
<dbReference type="GO" id="GO:0046872">
    <property type="term" value="F:metal ion binding"/>
    <property type="evidence" value="ECO:0007669"/>
    <property type="project" value="UniProtKB-KW"/>
</dbReference>
<evidence type="ECO:0008006" key="16">
    <source>
        <dbReference type="Google" id="ProtNLM"/>
    </source>
</evidence>
<keyword evidence="5" id="KW-0460">Magnesium</keyword>
<evidence type="ECO:0000256" key="3">
    <source>
        <dbReference type="ARBA" id="ARBA00022759"/>
    </source>
</evidence>